<protein>
    <submittedName>
        <fullName evidence="2">Uncharacterized protein</fullName>
    </submittedName>
</protein>
<keyword evidence="3" id="KW-1185">Reference proteome</keyword>
<accession>A0A1W6ZUU3</accession>
<dbReference type="Proteomes" id="UP000194137">
    <property type="component" value="Chromosome"/>
</dbReference>
<dbReference type="STRING" id="1235591.CAK95_19830"/>
<name>A0A1W6ZUU3_9HYPH</name>
<dbReference type="AlphaFoldDB" id="A0A1W6ZUU3"/>
<dbReference type="EMBL" id="CP021112">
    <property type="protein sequence ID" value="ARQ01093.1"/>
    <property type="molecule type" value="Genomic_DNA"/>
</dbReference>
<evidence type="ECO:0000313" key="2">
    <source>
        <dbReference type="EMBL" id="ARQ01093.1"/>
    </source>
</evidence>
<sequence>MTLDAFLMRRRYFSARFRVSNMGLTMKKSRKIWVGVGAFILAGSSASSLPATPLPTAAQNDSSVTSVPGLRDLSVAGGFSYWQHLAQAATTGAGGEAGEGGEGGGEGGEAGINVESAAKDPVEYGVALQVIAAHYHAGLAAYEGKEQEAGAQMFAHGLSEVYFEMEDVFKKLGVTDLGQKLEATVSAANEKKPAADIKRRVNAVLAALAAAEKVAPKSSASAQAVKAHVAAELIDRAAAQFSVVQKDSNLEAYLDGLGFAMAARDQARTVLPWLHKLDGKKEKAFRQALALTEQAFPGIKRPGKSKVTEADLLSAASAAKLAVSGLQ</sequence>
<feature type="compositionally biased region" description="Gly residues" evidence="1">
    <location>
        <begin position="92"/>
        <end position="110"/>
    </location>
</feature>
<proteinExistence type="predicted"/>
<evidence type="ECO:0000313" key="3">
    <source>
        <dbReference type="Proteomes" id="UP000194137"/>
    </source>
</evidence>
<gene>
    <name evidence="2" type="ORF">CAK95_19830</name>
</gene>
<reference evidence="2 3" key="1">
    <citation type="submission" date="2017-05" db="EMBL/GenBank/DDBJ databases">
        <title>Full genome sequence of Pseudorhodoplanes sinuspersici.</title>
        <authorList>
            <person name="Dastgheib S.M.M."/>
            <person name="Shavandi M."/>
            <person name="Tirandaz H."/>
        </authorList>
    </citation>
    <scope>NUCLEOTIDE SEQUENCE [LARGE SCALE GENOMIC DNA]</scope>
    <source>
        <strain evidence="2 3">RIPI110</strain>
    </source>
</reference>
<dbReference type="KEGG" id="psin:CAK95_19830"/>
<evidence type="ECO:0000256" key="1">
    <source>
        <dbReference type="SAM" id="MobiDB-lite"/>
    </source>
</evidence>
<feature type="region of interest" description="Disordered" evidence="1">
    <location>
        <begin position="92"/>
        <end position="111"/>
    </location>
</feature>
<organism evidence="2 3">
    <name type="scientific">Pseudorhodoplanes sinuspersici</name>
    <dbReference type="NCBI Taxonomy" id="1235591"/>
    <lineage>
        <taxon>Bacteria</taxon>
        <taxon>Pseudomonadati</taxon>
        <taxon>Pseudomonadota</taxon>
        <taxon>Alphaproteobacteria</taxon>
        <taxon>Hyphomicrobiales</taxon>
        <taxon>Pseudorhodoplanes</taxon>
    </lineage>
</organism>